<evidence type="ECO:0000313" key="2">
    <source>
        <dbReference type="Proteomes" id="UP000050790"/>
    </source>
</evidence>
<accession>A0AA85AIY7</accession>
<feature type="transmembrane region" description="Helical" evidence="1">
    <location>
        <begin position="71"/>
        <end position="92"/>
    </location>
</feature>
<dbReference type="Proteomes" id="UP000050790">
    <property type="component" value="Unassembled WGS sequence"/>
</dbReference>
<keyword evidence="1" id="KW-0472">Membrane</keyword>
<keyword evidence="1" id="KW-1133">Transmembrane helix</keyword>
<organism evidence="2 3">
    <name type="scientific">Schistosoma margrebowiei</name>
    <dbReference type="NCBI Taxonomy" id="48269"/>
    <lineage>
        <taxon>Eukaryota</taxon>
        <taxon>Metazoa</taxon>
        <taxon>Spiralia</taxon>
        <taxon>Lophotrochozoa</taxon>
        <taxon>Platyhelminthes</taxon>
        <taxon>Trematoda</taxon>
        <taxon>Digenea</taxon>
        <taxon>Strigeidida</taxon>
        <taxon>Schistosomatoidea</taxon>
        <taxon>Schistosomatidae</taxon>
        <taxon>Schistosoma</taxon>
    </lineage>
</organism>
<reference evidence="3" key="1">
    <citation type="submission" date="2023-11" db="UniProtKB">
        <authorList>
            <consortium name="WormBaseParasite"/>
        </authorList>
    </citation>
    <scope>IDENTIFICATION</scope>
</reference>
<name>A0AA85AIY7_9TREM</name>
<evidence type="ECO:0008006" key="4">
    <source>
        <dbReference type="Google" id="ProtNLM"/>
    </source>
</evidence>
<evidence type="ECO:0000313" key="3">
    <source>
        <dbReference type="WBParaSite" id="SMRG1_83660.2"/>
    </source>
</evidence>
<dbReference type="AlphaFoldDB" id="A0AA85AIY7"/>
<protein>
    <recommendedName>
        <fullName evidence="4">MARVEL domain-containing protein</fullName>
    </recommendedName>
</protein>
<proteinExistence type="predicted"/>
<keyword evidence="1" id="KW-0812">Transmembrane</keyword>
<feature type="transmembrane region" description="Helical" evidence="1">
    <location>
        <begin position="44"/>
        <end position="65"/>
    </location>
</feature>
<feature type="transmembrane region" description="Helical" evidence="1">
    <location>
        <begin position="6"/>
        <end position="32"/>
    </location>
</feature>
<sequence>MSLNTAYASTIPAVFKIVEIILNIILIILVAVSPNYVIPGPGGWLFFVAILTTLISLFFYCIHLTNAIYRFSGPMTLIVSLSLVFSASLRCISEASSYRMKILYIKPLTASIRIKGDFDAGY</sequence>
<dbReference type="WBParaSite" id="SMRG1_83660.2">
    <property type="protein sequence ID" value="SMRG1_83660.2"/>
    <property type="gene ID" value="SMRG1_83660"/>
</dbReference>
<evidence type="ECO:0000256" key="1">
    <source>
        <dbReference type="SAM" id="Phobius"/>
    </source>
</evidence>